<gene>
    <name evidence="7" type="primary">atpI</name>
    <name evidence="7" type="ORF">OTERR_31060</name>
</gene>
<dbReference type="EMBL" id="CP022579">
    <property type="protein sequence ID" value="QEL66582.1"/>
    <property type="molecule type" value="Genomic_DNA"/>
</dbReference>
<evidence type="ECO:0000313" key="7">
    <source>
        <dbReference type="EMBL" id="QEL66582.1"/>
    </source>
</evidence>
<sequence length="112" mass="11815">MFRVIFLQLAIATVTAVLCGWFVGIRGAVSAALGAAAYVVPTLLFAVRLAVSAQKRAPSAAGFFFGEFVKIAATIGLLALAAKTYGDVHWPTLLIGLVVVLQANFLAFWKTS</sequence>
<evidence type="ECO:0000256" key="3">
    <source>
        <dbReference type="ARBA" id="ARBA00022692"/>
    </source>
</evidence>
<dbReference type="KEGG" id="otr:OTERR_31060"/>
<dbReference type="GO" id="GO:0005886">
    <property type="term" value="C:plasma membrane"/>
    <property type="evidence" value="ECO:0007669"/>
    <property type="project" value="UniProtKB-SubCell"/>
</dbReference>
<evidence type="ECO:0000256" key="6">
    <source>
        <dbReference type="SAM" id="Phobius"/>
    </source>
</evidence>
<feature type="transmembrane region" description="Helical" evidence="6">
    <location>
        <begin position="29"/>
        <end position="51"/>
    </location>
</feature>
<reference evidence="7 8" key="1">
    <citation type="submission" date="2017-07" db="EMBL/GenBank/DDBJ databases">
        <title>Complete genome sequence of Oryzomicrobium terrae TPP412.</title>
        <authorList>
            <person name="Chiu L.-W."/>
            <person name="Lo K.-J."/>
            <person name="Tsai Y.-M."/>
            <person name="Lin S.-S."/>
            <person name="Kuo C.-H."/>
            <person name="Liu C.-T."/>
        </authorList>
    </citation>
    <scope>NUCLEOTIDE SEQUENCE [LARGE SCALE GENOMIC DNA]</scope>
    <source>
        <strain evidence="7 8">TPP412</strain>
    </source>
</reference>
<dbReference type="RefSeq" id="WP_054619891.1">
    <property type="nucleotide sequence ID" value="NZ_CP022579.1"/>
</dbReference>
<dbReference type="InterPro" id="IPR005598">
    <property type="entry name" value="ATP_synth_I"/>
</dbReference>
<keyword evidence="2" id="KW-1003">Cell membrane</keyword>
<feature type="transmembrane region" description="Helical" evidence="6">
    <location>
        <begin position="63"/>
        <end position="82"/>
    </location>
</feature>
<keyword evidence="8" id="KW-1185">Reference proteome</keyword>
<dbReference type="Pfam" id="PF03899">
    <property type="entry name" value="ATP-synt_I"/>
    <property type="match status" value="1"/>
</dbReference>
<keyword evidence="3 6" id="KW-0812">Transmembrane</keyword>
<comment type="subcellular location">
    <subcellularLocation>
        <location evidence="1">Cell membrane</location>
        <topology evidence="1">Multi-pass membrane protein</topology>
    </subcellularLocation>
</comment>
<dbReference type="Proteomes" id="UP000323671">
    <property type="component" value="Chromosome"/>
</dbReference>
<keyword evidence="5 6" id="KW-0472">Membrane</keyword>
<evidence type="ECO:0000256" key="4">
    <source>
        <dbReference type="ARBA" id="ARBA00022989"/>
    </source>
</evidence>
<accession>A0A5C1ECF5</accession>
<proteinExistence type="predicted"/>
<keyword evidence="4 6" id="KW-1133">Transmembrane helix</keyword>
<organism evidence="7 8">
    <name type="scientific">Oryzomicrobium terrae</name>
    <dbReference type="NCBI Taxonomy" id="1735038"/>
    <lineage>
        <taxon>Bacteria</taxon>
        <taxon>Pseudomonadati</taxon>
        <taxon>Pseudomonadota</taxon>
        <taxon>Betaproteobacteria</taxon>
        <taxon>Rhodocyclales</taxon>
        <taxon>Rhodocyclaceae</taxon>
        <taxon>Oryzomicrobium</taxon>
    </lineage>
</organism>
<dbReference type="AlphaFoldDB" id="A0A5C1ECF5"/>
<feature type="transmembrane region" description="Helical" evidence="6">
    <location>
        <begin position="88"/>
        <end position="109"/>
    </location>
</feature>
<evidence type="ECO:0000313" key="8">
    <source>
        <dbReference type="Proteomes" id="UP000323671"/>
    </source>
</evidence>
<evidence type="ECO:0000256" key="1">
    <source>
        <dbReference type="ARBA" id="ARBA00004651"/>
    </source>
</evidence>
<protein>
    <submittedName>
        <fullName evidence="7">ATP synthase protein I</fullName>
    </submittedName>
</protein>
<name>A0A5C1ECF5_9RHOO</name>
<evidence type="ECO:0000256" key="2">
    <source>
        <dbReference type="ARBA" id="ARBA00022475"/>
    </source>
</evidence>
<evidence type="ECO:0000256" key="5">
    <source>
        <dbReference type="ARBA" id="ARBA00023136"/>
    </source>
</evidence>